<dbReference type="RefSeq" id="WP_088367924.1">
    <property type="nucleotide sequence ID" value="NZ_NBBI01000005.1"/>
</dbReference>
<dbReference type="SUPFAM" id="SSF52821">
    <property type="entry name" value="Rhodanese/Cell cycle control phosphatase"/>
    <property type="match status" value="1"/>
</dbReference>
<dbReference type="PANTHER" id="PTHR43268:SF3">
    <property type="entry name" value="RHODANESE-LIKE DOMAIN-CONTAINING PROTEIN 7-RELATED"/>
    <property type="match status" value="1"/>
</dbReference>
<dbReference type="PROSITE" id="PS50206">
    <property type="entry name" value="RHODANESE_3"/>
    <property type="match status" value="1"/>
</dbReference>
<dbReference type="OrthoDB" id="9778326at2"/>
<evidence type="ECO:0000259" key="2">
    <source>
        <dbReference type="PROSITE" id="PS50206"/>
    </source>
</evidence>
<dbReference type="EMBL" id="NBBI01000005">
    <property type="protein sequence ID" value="OWK28763.1"/>
    <property type="molecule type" value="Genomic_DNA"/>
</dbReference>
<feature type="domain" description="Rhodanese" evidence="2">
    <location>
        <begin position="124"/>
        <end position="220"/>
    </location>
</feature>
<dbReference type="CDD" id="cd01518">
    <property type="entry name" value="RHOD_YceA"/>
    <property type="match status" value="1"/>
</dbReference>
<dbReference type="Pfam" id="PF00581">
    <property type="entry name" value="Rhodanese"/>
    <property type="match status" value="1"/>
</dbReference>
<dbReference type="InterPro" id="IPR036873">
    <property type="entry name" value="Rhodanese-like_dom_sf"/>
</dbReference>
<dbReference type="NCBIfam" id="NF001136">
    <property type="entry name" value="PRK00142.1-4"/>
    <property type="match status" value="1"/>
</dbReference>
<dbReference type="EC" id="1.14.-.-" evidence="1"/>
<comment type="catalytic activity">
    <reaction evidence="1">
        <text>uridine(34) in tRNA + AH2 + O2 = 5-hydroxyuridine(34) in tRNA + A + H2O</text>
        <dbReference type="Rhea" id="RHEA:64224"/>
        <dbReference type="Rhea" id="RHEA-COMP:11727"/>
        <dbReference type="Rhea" id="RHEA-COMP:13381"/>
        <dbReference type="ChEBI" id="CHEBI:13193"/>
        <dbReference type="ChEBI" id="CHEBI:15377"/>
        <dbReference type="ChEBI" id="CHEBI:15379"/>
        <dbReference type="ChEBI" id="CHEBI:17499"/>
        <dbReference type="ChEBI" id="CHEBI:65315"/>
        <dbReference type="ChEBI" id="CHEBI:136877"/>
    </reaction>
</comment>
<keyword evidence="1" id="KW-0819">tRNA processing</keyword>
<dbReference type="Gene3D" id="3.30.70.100">
    <property type="match status" value="1"/>
</dbReference>
<dbReference type="Proteomes" id="UP000197290">
    <property type="component" value="Unassembled WGS sequence"/>
</dbReference>
<keyword evidence="1" id="KW-0560">Oxidoreductase</keyword>
<proteinExistence type="inferred from homology"/>
<dbReference type="InterPro" id="IPR001763">
    <property type="entry name" value="Rhodanese-like_dom"/>
</dbReference>
<dbReference type="PANTHER" id="PTHR43268">
    <property type="entry name" value="THIOSULFATE SULFURTRANSFERASE/RHODANESE-LIKE DOMAIN-CONTAINING PROTEIN 2"/>
    <property type="match status" value="1"/>
</dbReference>
<organism evidence="3 4">
    <name type="scientific">Sphingomonas dokdonensis</name>
    <dbReference type="NCBI Taxonomy" id="344880"/>
    <lineage>
        <taxon>Bacteria</taxon>
        <taxon>Pseudomonadati</taxon>
        <taxon>Pseudomonadota</taxon>
        <taxon>Alphaproteobacteria</taxon>
        <taxon>Sphingomonadales</taxon>
        <taxon>Sphingomonadaceae</taxon>
        <taxon>Sphingomonas</taxon>
    </lineage>
</organism>
<evidence type="ECO:0000313" key="3">
    <source>
        <dbReference type="EMBL" id="OWK28763.1"/>
    </source>
</evidence>
<sequence length="310" mass="34318">MTQPFRTAALYQFTRFEDPAALRAPIEELCRTHCVQGTLLLAHEGLNGTIAGPPAGIEAVIAHLRTLPGCAALEVKYAWAAGEPFHRLKIRLKREIVTMGQPDLDPLADAGTYVAPEDWNDLIARPDTLLIDTRNDYEVAIGTFPGAIDPETKSFRDFPDWFRANRDQLLAGKKKVAMFCTGGIRCEKSTAFLKAEGIEEVYHLHGGILNYLEKTSAADSTWQGECFVFDERVAVTPDLAPGTHVLCRACRRPVGPEARQSPLYEEGVSCPACHADLDADKRARLAERHRQEALARKRGTRHVGAKMDKD</sequence>
<dbReference type="GO" id="GO:0006400">
    <property type="term" value="P:tRNA modification"/>
    <property type="evidence" value="ECO:0007669"/>
    <property type="project" value="UniProtKB-UniRule"/>
</dbReference>
<dbReference type="GO" id="GO:0016705">
    <property type="term" value="F:oxidoreductase activity, acting on paired donors, with incorporation or reduction of molecular oxygen"/>
    <property type="evidence" value="ECO:0007669"/>
    <property type="project" value="UniProtKB-UniRule"/>
</dbReference>
<comment type="similarity">
    <text evidence="1">Belongs to the TrhO family.</text>
</comment>
<name>A0A245ZGA2_9SPHN</name>
<evidence type="ECO:0000256" key="1">
    <source>
        <dbReference type="HAMAP-Rule" id="MF_00469"/>
    </source>
</evidence>
<gene>
    <name evidence="1" type="primary">trhO</name>
    <name evidence="3" type="ORF">SPDO_25970</name>
</gene>
<dbReference type="AlphaFoldDB" id="A0A245ZGA2"/>
<dbReference type="HAMAP" id="MF_00469">
    <property type="entry name" value="TrhO"/>
    <property type="match status" value="1"/>
</dbReference>
<dbReference type="Gene3D" id="3.40.250.10">
    <property type="entry name" value="Rhodanese-like domain"/>
    <property type="match status" value="1"/>
</dbReference>
<evidence type="ECO:0000313" key="4">
    <source>
        <dbReference type="Proteomes" id="UP000197290"/>
    </source>
</evidence>
<protein>
    <recommendedName>
        <fullName evidence="1">tRNA uridine(34) hydroxylase</fullName>
        <ecNumber evidence="1">1.14.-.-</ecNumber>
    </recommendedName>
    <alternativeName>
        <fullName evidence="1">tRNA hydroxylation protein O</fullName>
    </alternativeName>
</protein>
<reference evidence="3 4" key="1">
    <citation type="submission" date="2017-03" db="EMBL/GenBank/DDBJ databases">
        <title>Genome sequence of Sphingomonas dokdonensis DSM 21029.</title>
        <authorList>
            <person name="Poehlein A."/>
            <person name="Wuebbeler J.H."/>
            <person name="Steinbuechel A."/>
            <person name="Daniel R."/>
        </authorList>
    </citation>
    <scope>NUCLEOTIDE SEQUENCE [LARGE SCALE GENOMIC DNA]</scope>
    <source>
        <strain evidence="3 4">DSM 21029</strain>
    </source>
</reference>
<dbReference type="Pfam" id="PF17773">
    <property type="entry name" value="UPF0176_N"/>
    <property type="match status" value="1"/>
</dbReference>
<comment type="caution">
    <text evidence="3">The sequence shown here is derived from an EMBL/GenBank/DDBJ whole genome shotgun (WGS) entry which is preliminary data.</text>
</comment>
<keyword evidence="3" id="KW-0808">Transferase</keyword>
<dbReference type="InterPro" id="IPR040503">
    <property type="entry name" value="TRHO_N"/>
</dbReference>
<accession>A0A245ZGA2</accession>
<dbReference type="InterPro" id="IPR020936">
    <property type="entry name" value="TrhO"/>
</dbReference>
<comment type="function">
    <text evidence="1">Catalyzes oxygen-dependent 5-hydroxyuridine (ho5U) modification at position 34 in tRNAs.</text>
</comment>
<dbReference type="SMART" id="SM00450">
    <property type="entry name" value="RHOD"/>
    <property type="match status" value="1"/>
</dbReference>
<dbReference type="GO" id="GO:0016740">
    <property type="term" value="F:transferase activity"/>
    <property type="evidence" value="ECO:0007669"/>
    <property type="project" value="UniProtKB-KW"/>
</dbReference>
<keyword evidence="4" id="KW-1185">Reference proteome</keyword>